<feature type="domain" description="HNH nuclease" evidence="1">
    <location>
        <begin position="105"/>
        <end position="160"/>
    </location>
</feature>
<proteinExistence type="predicted"/>
<sequence>MTASHILRKPLFGGPFGSGRFELATQAIVSGGLHAVRFMVIEPSAGRVVSIAESKSDVLATARRVLRTRDDAGELPLWYQPRLWSDAELAAVPPPATPAGPRVSRRRRHVHERSGGRCHYCGSDLKLESSSWHVEHQMPRALGGSDGMPNLVAACATCNLRKGDRTAIEFVWAVGQSRRRWGHRR</sequence>
<keyword evidence="3" id="KW-1185">Reference proteome</keyword>
<comment type="caution">
    <text evidence="2">The sequence shown here is derived from an EMBL/GenBank/DDBJ whole genome shotgun (WGS) entry which is preliminary data.</text>
</comment>
<evidence type="ECO:0000259" key="1">
    <source>
        <dbReference type="SMART" id="SM00507"/>
    </source>
</evidence>
<protein>
    <recommendedName>
        <fullName evidence="1">HNH nuclease domain-containing protein</fullName>
    </recommendedName>
</protein>
<dbReference type="Proteomes" id="UP000197468">
    <property type="component" value="Unassembled WGS sequence"/>
</dbReference>
<dbReference type="RefSeq" id="WP_088385034.1">
    <property type="nucleotide sequence ID" value="NZ_NIOF01000004.1"/>
</dbReference>
<evidence type="ECO:0000313" key="3">
    <source>
        <dbReference type="Proteomes" id="UP000197468"/>
    </source>
</evidence>
<dbReference type="GO" id="GO:0004519">
    <property type="term" value="F:endonuclease activity"/>
    <property type="evidence" value="ECO:0007669"/>
    <property type="project" value="InterPro"/>
</dbReference>
<gene>
    <name evidence="2" type="ORF">CDN99_11715</name>
</gene>
<dbReference type="EMBL" id="NIOF01000004">
    <property type="protein sequence ID" value="OWQ90828.1"/>
    <property type="molecule type" value="Genomic_DNA"/>
</dbReference>
<dbReference type="GO" id="GO:0003676">
    <property type="term" value="F:nucleic acid binding"/>
    <property type="evidence" value="ECO:0007669"/>
    <property type="project" value="InterPro"/>
</dbReference>
<accession>A0A246JE02</accession>
<organism evidence="2 3">
    <name type="scientific">Roseateles aquatilis</name>
    <dbReference type="NCBI Taxonomy" id="431061"/>
    <lineage>
        <taxon>Bacteria</taxon>
        <taxon>Pseudomonadati</taxon>
        <taxon>Pseudomonadota</taxon>
        <taxon>Betaproteobacteria</taxon>
        <taxon>Burkholderiales</taxon>
        <taxon>Sphaerotilaceae</taxon>
        <taxon>Roseateles</taxon>
    </lineage>
</organism>
<dbReference type="AlphaFoldDB" id="A0A246JE02"/>
<dbReference type="InterPro" id="IPR003615">
    <property type="entry name" value="HNH_nuc"/>
</dbReference>
<dbReference type="SMART" id="SM00507">
    <property type="entry name" value="HNHc"/>
    <property type="match status" value="1"/>
</dbReference>
<dbReference type="InterPro" id="IPR002711">
    <property type="entry name" value="HNH"/>
</dbReference>
<evidence type="ECO:0000313" key="2">
    <source>
        <dbReference type="EMBL" id="OWQ90828.1"/>
    </source>
</evidence>
<dbReference type="Pfam" id="PF01844">
    <property type="entry name" value="HNH"/>
    <property type="match status" value="1"/>
</dbReference>
<dbReference type="PANTHER" id="PTHR33877:SF2">
    <property type="entry name" value="OS07G0170200 PROTEIN"/>
    <property type="match status" value="1"/>
</dbReference>
<reference evidence="2 3" key="1">
    <citation type="journal article" date="2008" name="Int. J. Syst. Evol. Microbiol.">
        <title>Description of Roseateles aquatilis sp. nov. and Roseateles terrae sp. nov., in the class Betaproteobacteria, and emended description of the genus Roseateles.</title>
        <authorList>
            <person name="Gomila M."/>
            <person name="Bowien B."/>
            <person name="Falsen E."/>
            <person name="Moore E.R."/>
            <person name="Lalucat J."/>
        </authorList>
    </citation>
    <scope>NUCLEOTIDE SEQUENCE [LARGE SCALE GENOMIC DNA]</scope>
    <source>
        <strain evidence="2 3">CCUG 48205</strain>
    </source>
</reference>
<dbReference type="CDD" id="cd00085">
    <property type="entry name" value="HNHc"/>
    <property type="match status" value="1"/>
</dbReference>
<dbReference type="OrthoDB" id="9802901at2"/>
<dbReference type="InterPro" id="IPR052892">
    <property type="entry name" value="NA-targeting_endonuclease"/>
</dbReference>
<dbReference type="PANTHER" id="PTHR33877">
    <property type="entry name" value="SLL1193 PROTEIN"/>
    <property type="match status" value="1"/>
</dbReference>
<name>A0A246JE02_9BURK</name>
<dbReference type="Gene3D" id="1.10.30.50">
    <property type="match status" value="1"/>
</dbReference>
<dbReference type="GO" id="GO:0008270">
    <property type="term" value="F:zinc ion binding"/>
    <property type="evidence" value="ECO:0007669"/>
    <property type="project" value="InterPro"/>
</dbReference>